<dbReference type="VEuPathDB" id="VectorBase:CQUJHB018186"/>
<dbReference type="Proteomes" id="UP000002320">
    <property type="component" value="Unassembled WGS sequence"/>
</dbReference>
<reference evidence="2" key="2">
    <citation type="submission" date="2021-02" db="UniProtKB">
        <authorList>
            <consortium name="EnsemblMetazoa"/>
        </authorList>
    </citation>
    <scope>IDENTIFICATION</scope>
    <source>
        <strain evidence="2">JHB</strain>
    </source>
</reference>
<dbReference type="KEGG" id="cqu:CpipJ_CPIJ011700"/>
<name>B0WYU1_CULQU</name>
<dbReference type="VEuPathDB" id="VectorBase:CPIJ011700"/>
<dbReference type="InParanoid" id="B0WYU1"/>
<dbReference type="AlphaFoldDB" id="B0WYU1"/>
<evidence type="ECO:0000313" key="1">
    <source>
        <dbReference type="EMBL" id="EDS37201.1"/>
    </source>
</evidence>
<dbReference type="EnsemblMetazoa" id="CPIJ011700-RA">
    <property type="protein sequence ID" value="CPIJ011700-PA"/>
    <property type="gene ID" value="CPIJ011700"/>
</dbReference>
<dbReference type="EMBL" id="DS232199">
    <property type="protein sequence ID" value="EDS37201.1"/>
    <property type="molecule type" value="Genomic_DNA"/>
</dbReference>
<reference evidence="1" key="1">
    <citation type="submission" date="2007-03" db="EMBL/GenBank/DDBJ databases">
        <title>Annotation of Culex pipiens quinquefasciatus.</title>
        <authorList>
            <consortium name="The Broad Institute Genome Sequencing Platform"/>
            <person name="Atkinson P.W."/>
            <person name="Hemingway J."/>
            <person name="Christensen B.M."/>
            <person name="Higgs S."/>
            <person name="Kodira C."/>
            <person name="Hannick L."/>
            <person name="Megy K."/>
            <person name="O'Leary S."/>
            <person name="Pearson M."/>
            <person name="Haas B.J."/>
            <person name="Mauceli E."/>
            <person name="Wortman J.R."/>
            <person name="Lee N.H."/>
            <person name="Guigo R."/>
            <person name="Stanke M."/>
            <person name="Alvarado L."/>
            <person name="Amedeo P."/>
            <person name="Antoine C.H."/>
            <person name="Arensburger P."/>
            <person name="Bidwell S.L."/>
            <person name="Crawford M."/>
            <person name="Camaro F."/>
            <person name="Devon K."/>
            <person name="Engels R."/>
            <person name="Hammond M."/>
            <person name="Howarth C."/>
            <person name="Koehrsen M."/>
            <person name="Lawson D."/>
            <person name="Montgomery P."/>
            <person name="Nene V."/>
            <person name="Nusbaum C."/>
            <person name="Puiu D."/>
            <person name="Romero-Severson J."/>
            <person name="Severson D.W."/>
            <person name="Shumway M."/>
            <person name="Sisk P."/>
            <person name="Stolte C."/>
            <person name="Zeng Q."/>
            <person name="Eisenstadt E."/>
            <person name="Fraser-Liggett C."/>
            <person name="Strausberg R."/>
            <person name="Galagan J."/>
            <person name="Birren B."/>
            <person name="Collins F.H."/>
        </authorList>
    </citation>
    <scope>NUCLEOTIDE SEQUENCE [LARGE SCALE GENOMIC DNA]</scope>
    <source>
        <strain evidence="1">JHB</strain>
    </source>
</reference>
<protein>
    <submittedName>
        <fullName evidence="1 2">Uncharacterized protein</fullName>
    </submittedName>
</protein>
<sequence>MFLSSKLLARFVAAKTSIVTRLCPYGQRKGSVSRTRKEANFGDRGRMRLNCRCRTRKRLMKLRKTPAWCWRIGEKLDSNAFHPGAKQCVIQMVKAQFD</sequence>
<evidence type="ECO:0000313" key="3">
    <source>
        <dbReference type="Proteomes" id="UP000002320"/>
    </source>
</evidence>
<accession>B0WYU1</accession>
<gene>
    <name evidence="2" type="primary">6045165</name>
    <name evidence="1" type="ORF">CpipJ_CPIJ011700</name>
</gene>
<dbReference type="HOGENOM" id="CLU_2335668_0_0_1"/>
<keyword evidence="3" id="KW-1185">Reference proteome</keyword>
<proteinExistence type="predicted"/>
<evidence type="ECO:0000313" key="2">
    <source>
        <dbReference type="EnsemblMetazoa" id="CPIJ011700-PA"/>
    </source>
</evidence>
<organism>
    <name type="scientific">Culex quinquefasciatus</name>
    <name type="common">Southern house mosquito</name>
    <name type="synonym">Culex pungens</name>
    <dbReference type="NCBI Taxonomy" id="7176"/>
    <lineage>
        <taxon>Eukaryota</taxon>
        <taxon>Metazoa</taxon>
        <taxon>Ecdysozoa</taxon>
        <taxon>Arthropoda</taxon>
        <taxon>Hexapoda</taxon>
        <taxon>Insecta</taxon>
        <taxon>Pterygota</taxon>
        <taxon>Neoptera</taxon>
        <taxon>Endopterygota</taxon>
        <taxon>Diptera</taxon>
        <taxon>Nematocera</taxon>
        <taxon>Culicoidea</taxon>
        <taxon>Culicidae</taxon>
        <taxon>Culicinae</taxon>
        <taxon>Culicini</taxon>
        <taxon>Culex</taxon>
        <taxon>Culex</taxon>
    </lineage>
</organism>